<feature type="compositionally biased region" description="Basic and acidic residues" evidence="1">
    <location>
        <begin position="127"/>
        <end position="138"/>
    </location>
</feature>
<dbReference type="Proteomes" id="UP001229421">
    <property type="component" value="Unassembled WGS sequence"/>
</dbReference>
<organism evidence="2 3">
    <name type="scientific">Tagetes erecta</name>
    <name type="common">African marigold</name>
    <dbReference type="NCBI Taxonomy" id="13708"/>
    <lineage>
        <taxon>Eukaryota</taxon>
        <taxon>Viridiplantae</taxon>
        <taxon>Streptophyta</taxon>
        <taxon>Embryophyta</taxon>
        <taxon>Tracheophyta</taxon>
        <taxon>Spermatophyta</taxon>
        <taxon>Magnoliopsida</taxon>
        <taxon>eudicotyledons</taxon>
        <taxon>Gunneridae</taxon>
        <taxon>Pentapetalae</taxon>
        <taxon>asterids</taxon>
        <taxon>campanulids</taxon>
        <taxon>Asterales</taxon>
        <taxon>Asteraceae</taxon>
        <taxon>Asteroideae</taxon>
        <taxon>Heliantheae alliance</taxon>
        <taxon>Tageteae</taxon>
        <taxon>Tagetes</taxon>
    </lineage>
</organism>
<dbReference type="AlphaFoldDB" id="A0AAD8KFE4"/>
<proteinExistence type="predicted"/>
<evidence type="ECO:0000313" key="2">
    <source>
        <dbReference type="EMBL" id="KAK1419472.1"/>
    </source>
</evidence>
<feature type="compositionally biased region" description="Polar residues" evidence="1">
    <location>
        <begin position="140"/>
        <end position="152"/>
    </location>
</feature>
<keyword evidence="3" id="KW-1185">Reference proteome</keyword>
<comment type="caution">
    <text evidence="2">The sequence shown here is derived from an EMBL/GenBank/DDBJ whole genome shotgun (WGS) entry which is preliminary data.</text>
</comment>
<feature type="region of interest" description="Disordered" evidence="1">
    <location>
        <begin position="105"/>
        <end position="152"/>
    </location>
</feature>
<feature type="region of interest" description="Disordered" evidence="1">
    <location>
        <begin position="196"/>
        <end position="217"/>
    </location>
</feature>
<gene>
    <name evidence="2" type="ORF">QVD17_28644</name>
</gene>
<reference evidence="2" key="1">
    <citation type="journal article" date="2023" name="bioRxiv">
        <title>Improved chromosome-level genome assembly for marigold (Tagetes erecta).</title>
        <authorList>
            <person name="Jiang F."/>
            <person name="Yuan L."/>
            <person name="Wang S."/>
            <person name="Wang H."/>
            <person name="Xu D."/>
            <person name="Wang A."/>
            <person name="Fan W."/>
        </authorList>
    </citation>
    <scope>NUCLEOTIDE SEQUENCE</scope>
    <source>
        <strain evidence="2">WSJ</strain>
        <tissue evidence="2">Leaf</tissue>
    </source>
</reference>
<sequence>MLKSILKNPRSLNHDPIGKEDCAESLTTGEAPLHNDQVLSKKTNGVSYADKLNEGVKVNFRHLESDEKVGDAGVVLPRESVLNMKNKFANTLELEEIETNIDQDGFQPVNKSKSSSKPKFQVGKQKQKFEYRPVDRNGPKITNGSNPNNPVTQIKVSNKFESLTADPGTSKRGLDDLESLDGEEVYNETDAFMKEDIHTFKPDSEGASTPGEDGLND</sequence>
<protein>
    <submittedName>
        <fullName evidence="2">Uncharacterized protein</fullName>
    </submittedName>
</protein>
<dbReference type="EMBL" id="JAUHHV010000007">
    <property type="protein sequence ID" value="KAK1419472.1"/>
    <property type="molecule type" value="Genomic_DNA"/>
</dbReference>
<evidence type="ECO:0000313" key="3">
    <source>
        <dbReference type="Proteomes" id="UP001229421"/>
    </source>
</evidence>
<name>A0AAD8KFE4_TARER</name>
<evidence type="ECO:0000256" key="1">
    <source>
        <dbReference type="SAM" id="MobiDB-lite"/>
    </source>
</evidence>
<accession>A0AAD8KFE4</accession>